<dbReference type="AlphaFoldDB" id="A0A1U7CX09"/>
<evidence type="ECO:0000313" key="3">
    <source>
        <dbReference type="EMBL" id="APW63436.1"/>
    </source>
</evidence>
<feature type="compositionally biased region" description="Low complexity" evidence="1">
    <location>
        <begin position="480"/>
        <end position="491"/>
    </location>
</feature>
<accession>A0A1U7CX09</accession>
<reference evidence="4" key="1">
    <citation type="submission" date="2016-12" db="EMBL/GenBank/DDBJ databases">
        <title>Comparative genomics of four Isosphaeraceae planctomycetes: a common pool of plasmids and glycoside hydrolase genes.</title>
        <authorList>
            <person name="Ivanova A."/>
        </authorList>
    </citation>
    <scope>NUCLEOTIDE SEQUENCE [LARGE SCALE GENOMIC DNA]</scope>
    <source>
        <strain evidence="4">PX4</strain>
    </source>
</reference>
<dbReference type="RefSeq" id="WP_076349774.1">
    <property type="nucleotide sequence ID" value="NZ_CP019082.1"/>
</dbReference>
<feature type="region of interest" description="Disordered" evidence="1">
    <location>
        <begin position="460"/>
        <end position="491"/>
    </location>
</feature>
<dbReference type="Proteomes" id="UP000186309">
    <property type="component" value="Chromosome"/>
</dbReference>
<keyword evidence="2" id="KW-0472">Membrane</keyword>
<evidence type="ECO:0000256" key="1">
    <source>
        <dbReference type="SAM" id="MobiDB-lite"/>
    </source>
</evidence>
<keyword evidence="4" id="KW-1185">Reference proteome</keyword>
<dbReference type="OrthoDB" id="239224at2"/>
<evidence type="ECO:0000256" key="2">
    <source>
        <dbReference type="SAM" id="Phobius"/>
    </source>
</evidence>
<keyword evidence="2" id="KW-0812">Transmembrane</keyword>
<gene>
    <name evidence="3" type="ORF">BSF38_05003</name>
</gene>
<protein>
    <recommendedName>
        <fullName evidence="5">IRE (Iron responsive element)</fullName>
    </recommendedName>
</protein>
<proteinExistence type="predicted"/>
<dbReference type="STRING" id="1387353.BSF38_05003"/>
<feature type="transmembrane region" description="Helical" evidence="2">
    <location>
        <begin position="10"/>
        <end position="27"/>
    </location>
</feature>
<evidence type="ECO:0008006" key="5">
    <source>
        <dbReference type="Google" id="ProtNLM"/>
    </source>
</evidence>
<dbReference type="EMBL" id="CP019082">
    <property type="protein sequence ID" value="APW63436.1"/>
    <property type="molecule type" value="Genomic_DNA"/>
</dbReference>
<name>A0A1U7CX09_9BACT</name>
<feature type="compositionally biased region" description="Pro residues" evidence="1">
    <location>
        <begin position="470"/>
        <end position="479"/>
    </location>
</feature>
<dbReference type="KEGG" id="pbor:BSF38_05003"/>
<keyword evidence="2" id="KW-1133">Transmembrane helix</keyword>
<organism evidence="3 4">
    <name type="scientific">Paludisphaera borealis</name>
    <dbReference type="NCBI Taxonomy" id="1387353"/>
    <lineage>
        <taxon>Bacteria</taxon>
        <taxon>Pseudomonadati</taxon>
        <taxon>Planctomycetota</taxon>
        <taxon>Planctomycetia</taxon>
        <taxon>Isosphaerales</taxon>
        <taxon>Isosphaeraceae</taxon>
        <taxon>Paludisphaera</taxon>
    </lineage>
</organism>
<evidence type="ECO:0000313" key="4">
    <source>
        <dbReference type="Proteomes" id="UP000186309"/>
    </source>
</evidence>
<sequence>MRPSNQTKKIIYGLVIVLIFGSMYPYTKWLDQEKKDRDLGEAAIGQIDTGSFMMKLFLLGGFRGIVANYLWIQAEDHKKNHDWDRLKATVDLITKLQPHFLSIWTFQGWNLAYNVSVEWDAPEDKYEWIKQGIKFVQQGVEHNKRSPDLIWDTAWFYYHKLGFADEAIILRRLFRDDEDEAFKTYIDPETNVKVVKGDNFQLGYGWFSRAIALVDEGGTRLNSGTADTIQYIDPSPQRKGRADDIAFRSMPSHAQTHYAVALEKMSIAGVEATFGEVAKAEWARALRQWETFGRHTFLSHNEIPRNGKLERDNVQLDDATNPEKYKTLNENAQYWTDRWASQMNYRYWKERCQAEMTQLGVTARQLFYEGTKAYKTGDFGQASTKFKEGLAIWKDNLKNYPVYRDDDLNKKDTGLVVKRYVRVLRQLGEPVPEDFPFKELLADAEADTTLDPFDAVEMLGVGGEAGGKPPTAPTRPAAPKPAAAPAAKAAD</sequence>